<dbReference type="EMBL" id="CP025746">
    <property type="protein sequence ID" value="QAA31284.1"/>
    <property type="molecule type" value="Genomic_DNA"/>
</dbReference>
<dbReference type="RefSeq" id="WP_128212076.1">
    <property type="nucleotide sequence ID" value="NZ_CP025746.1"/>
</dbReference>
<dbReference type="KEGG" id="cmah:C1I91_06320"/>
<keyword evidence="4" id="KW-1185">Reference proteome</keyword>
<evidence type="ECO:0000313" key="3">
    <source>
        <dbReference type="EMBL" id="QAA31284.1"/>
    </source>
</evidence>
<dbReference type="InterPro" id="IPR052370">
    <property type="entry name" value="Meta-cleavage_hydrolase"/>
</dbReference>
<gene>
    <name evidence="3" type="ORF">C1I91_06320</name>
</gene>
<name>A0A410DQB4_9CLOT</name>
<accession>A0A410DQB4</accession>
<dbReference type="PANTHER" id="PTHR43139">
    <property type="entry name" value="SI:DKEY-122A22.2"/>
    <property type="match status" value="1"/>
</dbReference>
<keyword evidence="1" id="KW-1133">Transmembrane helix</keyword>
<reference evidence="3 4" key="1">
    <citation type="submission" date="2018-01" db="EMBL/GenBank/DDBJ databases">
        <title>Genome Sequencing and Assembly of Anaerobacter polyendosporus strain CT4.</title>
        <authorList>
            <person name="Tachaapaikoon C."/>
            <person name="Sutheeworapong S."/>
            <person name="Jenjaroenpun P."/>
            <person name="Wongsurawat T."/>
            <person name="Nookeaw I."/>
            <person name="Cheawchanlertfa P."/>
            <person name="Kosugi A."/>
            <person name="Cheevadhanarak S."/>
            <person name="Ratanakhanokchai K."/>
        </authorList>
    </citation>
    <scope>NUCLEOTIDE SEQUENCE [LARGE SCALE GENOMIC DNA]</scope>
    <source>
        <strain evidence="3 4">CT4</strain>
    </source>
</reference>
<keyword evidence="1" id="KW-0812">Transmembrane</keyword>
<dbReference type="Pfam" id="PF00561">
    <property type="entry name" value="Abhydrolase_1"/>
    <property type="match status" value="1"/>
</dbReference>
<dbReference type="PANTHER" id="PTHR43139:SF52">
    <property type="entry name" value="SI:DKEY-122A22.2"/>
    <property type="match status" value="1"/>
</dbReference>
<evidence type="ECO:0000256" key="1">
    <source>
        <dbReference type="SAM" id="Phobius"/>
    </source>
</evidence>
<keyword evidence="1" id="KW-0472">Membrane</keyword>
<sequence>MSFIPYSNSFRKIKLKDPIHPFKIIKIIFYLIIALIVIGFIYKVVDTKITDAKIKEKGKYLRIGGKKFNYDVYGSGDYTVIFDGDAGLSMAQWRNVVSGLNDGFDGNIFIYDREGYGFNDGSSKKTIEEQAKDLRMILKKAAVSGPYILVGEGYGSLVMTNFAKEYSQSVAGMVLINPINEKSLSDKNVISGYNKLILKERLLYGGSYIGITDVLNKFGLLKDNKNFIDELNSYDKEAFSYHRLCKNYNGAYLNELKNLINGKDTSQEEGLINDRPLALLLDESKDLNMQKELSKLSKSPLVDEKSVNSNGKVLSQSNSETIVNQIKAVAKKYKQIKKAEQQNNKQ</sequence>
<dbReference type="SUPFAM" id="SSF53474">
    <property type="entry name" value="alpha/beta-Hydrolases"/>
    <property type="match status" value="1"/>
</dbReference>
<organism evidence="3 4">
    <name type="scientific">Clostridium manihotivorum</name>
    <dbReference type="NCBI Taxonomy" id="2320868"/>
    <lineage>
        <taxon>Bacteria</taxon>
        <taxon>Bacillati</taxon>
        <taxon>Bacillota</taxon>
        <taxon>Clostridia</taxon>
        <taxon>Eubacteriales</taxon>
        <taxon>Clostridiaceae</taxon>
        <taxon>Clostridium</taxon>
    </lineage>
</organism>
<evidence type="ECO:0000259" key="2">
    <source>
        <dbReference type="Pfam" id="PF00561"/>
    </source>
</evidence>
<dbReference type="Gene3D" id="3.40.50.1820">
    <property type="entry name" value="alpha/beta hydrolase"/>
    <property type="match status" value="1"/>
</dbReference>
<dbReference type="InterPro" id="IPR000073">
    <property type="entry name" value="AB_hydrolase_1"/>
</dbReference>
<feature type="transmembrane region" description="Helical" evidence="1">
    <location>
        <begin position="21"/>
        <end position="42"/>
    </location>
</feature>
<evidence type="ECO:0000313" key="4">
    <source>
        <dbReference type="Proteomes" id="UP000286268"/>
    </source>
</evidence>
<dbReference type="InterPro" id="IPR029058">
    <property type="entry name" value="AB_hydrolase_fold"/>
</dbReference>
<dbReference type="AlphaFoldDB" id="A0A410DQB4"/>
<proteinExistence type="predicted"/>
<dbReference type="Proteomes" id="UP000286268">
    <property type="component" value="Chromosome"/>
</dbReference>
<dbReference type="OrthoDB" id="59888at2"/>
<feature type="domain" description="AB hydrolase-1" evidence="2">
    <location>
        <begin position="87"/>
        <end position="186"/>
    </location>
</feature>
<protein>
    <recommendedName>
        <fullName evidence="2">AB hydrolase-1 domain-containing protein</fullName>
    </recommendedName>
</protein>